<dbReference type="PANTHER" id="PTHR43685:SF2">
    <property type="entry name" value="GLYCOSYLTRANSFERASE 2-LIKE DOMAIN-CONTAINING PROTEIN"/>
    <property type="match status" value="1"/>
</dbReference>
<comment type="caution">
    <text evidence="3">The sequence shown here is derived from an EMBL/GenBank/DDBJ whole genome shotgun (WGS) entry which is preliminary data.</text>
</comment>
<accession>A0A7C9LFG8</accession>
<keyword evidence="3" id="KW-0808">Transferase</keyword>
<evidence type="ECO:0000259" key="2">
    <source>
        <dbReference type="Pfam" id="PF00535"/>
    </source>
</evidence>
<dbReference type="PANTHER" id="PTHR43685">
    <property type="entry name" value="GLYCOSYLTRANSFERASE"/>
    <property type="match status" value="1"/>
</dbReference>
<feature type="compositionally biased region" description="Low complexity" evidence="1">
    <location>
        <begin position="7"/>
        <end position="22"/>
    </location>
</feature>
<dbReference type="InterPro" id="IPR050834">
    <property type="entry name" value="Glycosyltransf_2"/>
</dbReference>
<proteinExistence type="predicted"/>
<name>A0A7C9LFG8_9MICO</name>
<keyword evidence="4" id="KW-1185">Reference proteome</keyword>
<dbReference type="Pfam" id="PF00535">
    <property type="entry name" value="Glycos_transf_2"/>
    <property type="match status" value="1"/>
</dbReference>
<dbReference type="RefSeq" id="WP_155843763.1">
    <property type="nucleotide sequence ID" value="NZ_BSEZ01000006.1"/>
</dbReference>
<protein>
    <submittedName>
        <fullName evidence="3">Glycosyltransferase</fullName>
    </submittedName>
</protein>
<reference evidence="3 4" key="1">
    <citation type="submission" date="2019-11" db="EMBL/GenBank/DDBJ databases">
        <title>Agromyces kandeliae sp. nov., isolated from mangrove soil.</title>
        <authorList>
            <person name="Wang R."/>
        </authorList>
    </citation>
    <scope>NUCLEOTIDE SEQUENCE [LARGE SCALE GENOMIC DNA]</scope>
    <source>
        <strain evidence="3 4">JCM 11431</strain>
    </source>
</reference>
<gene>
    <name evidence="3" type="ORF">GLX25_17350</name>
</gene>
<dbReference type="InterPro" id="IPR001173">
    <property type="entry name" value="Glyco_trans_2-like"/>
</dbReference>
<dbReference type="CDD" id="cd00761">
    <property type="entry name" value="Glyco_tranf_GTA_type"/>
    <property type="match status" value="1"/>
</dbReference>
<sequence length="380" mass="41324">MPRRWRSATSASSARPSPARGCRSWHAHRMVSDASTPLRSGGDADPRVTVVIPLHDRGRYIAETMRSVLAQRFARIEVIVVDDASTDDGPDVVRGFLDDPRVTLVLRSHGGAAAARNAGAAFAAGSSEFIAFMDDDDVCEPALISALVEALEAHPAASGAFARGEYIDADGGPMHGRAFRSQMVSREELGLADGAVSGHYRGIDQVFLATPVVPMGALLVRRSAYEATGGFDPTFAVGQDWDFTIRLARRAPLVVVDRALVRYRRHSGNASGNHARNVRTVRRIWATAYYSGENTRADAALLARVWRTHQRRTSVRKIAQGRALLARGRLVEGLVRIADGLAHRALLRPLRRWRRPVPGSVGVAEHRTIAVERGLVGTAR</sequence>
<organism evidence="3 4">
    <name type="scientific">Agromyces luteolus</name>
    <dbReference type="NCBI Taxonomy" id="88373"/>
    <lineage>
        <taxon>Bacteria</taxon>
        <taxon>Bacillati</taxon>
        <taxon>Actinomycetota</taxon>
        <taxon>Actinomycetes</taxon>
        <taxon>Micrococcales</taxon>
        <taxon>Microbacteriaceae</taxon>
        <taxon>Agromyces</taxon>
    </lineage>
</organism>
<dbReference type="AlphaFoldDB" id="A0A7C9LFG8"/>
<evidence type="ECO:0000313" key="3">
    <source>
        <dbReference type="EMBL" id="MUN08871.1"/>
    </source>
</evidence>
<dbReference type="Gene3D" id="3.90.550.10">
    <property type="entry name" value="Spore Coat Polysaccharide Biosynthesis Protein SpsA, Chain A"/>
    <property type="match status" value="1"/>
</dbReference>
<evidence type="ECO:0000313" key="4">
    <source>
        <dbReference type="Proteomes" id="UP000480122"/>
    </source>
</evidence>
<dbReference type="EMBL" id="WODA01000025">
    <property type="protein sequence ID" value="MUN08871.1"/>
    <property type="molecule type" value="Genomic_DNA"/>
</dbReference>
<dbReference type="GO" id="GO:0016740">
    <property type="term" value="F:transferase activity"/>
    <property type="evidence" value="ECO:0007669"/>
    <property type="project" value="UniProtKB-KW"/>
</dbReference>
<feature type="region of interest" description="Disordered" evidence="1">
    <location>
        <begin position="1"/>
        <end position="25"/>
    </location>
</feature>
<dbReference type="SUPFAM" id="SSF53448">
    <property type="entry name" value="Nucleotide-diphospho-sugar transferases"/>
    <property type="match status" value="1"/>
</dbReference>
<feature type="domain" description="Glycosyltransferase 2-like" evidence="2">
    <location>
        <begin position="49"/>
        <end position="226"/>
    </location>
</feature>
<dbReference type="Proteomes" id="UP000480122">
    <property type="component" value="Unassembled WGS sequence"/>
</dbReference>
<evidence type="ECO:0000256" key="1">
    <source>
        <dbReference type="SAM" id="MobiDB-lite"/>
    </source>
</evidence>
<dbReference type="InterPro" id="IPR029044">
    <property type="entry name" value="Nucleotide-diphossugar_trans"/>
</dbReference>
<dbReference type="OrthoDB" id="4529776at2"/>